<dbReference type="GO" id="GO:0005886">
    <property type="term" value="C:plasma membrane"/>
    <property type="evidence" value="ECO:0007669"/>
    <property type="project" value="UniProtKB-SubCell"/>
</dbReference>
<proteinExistence type="predicted"/>
<dbReference type="EMBL" id="UINC01062563">
    <property type="protein sequence ID" value="SVB89313.1"/>
    <property type="molecule type" value="Genomic_DNA"/>
</dbReference>
<dbReference type="AlphaFoldDB" id="A0A382HRT0"/>
<dbReference type="InterPro" id="IPR002781">
    <property type="entry name" value="TM_pro_TauE-like"/>
</dbReference>
<feature type="transmembrane region" description="Helical" evidence="7">
    <location>
        <begin position="45"/>
        <end position="62"/>
    </location>
</feature>
<accession>A0A382HRT0</accession>
<keyword evidence="6 7" id="KW-0472">Membrane</keyword>
<feature type="transmembrane region" description="Helical" evidence="7">
    <location>
        <begin position="12"/>
        <end position="33"/>
    </location>
</feature>
<keyword evidence="5 7" id="KW-1133">Transmembrane helix</keyword>
<evidence type="ECO:0000256" key="3">
    <source>
        <dbReference type="ARBA" id="ARBA00022475"/>
    </source>
</evidence>
<evidence type="ECO:0000256" key="7">
    <source>
        <dbReference type="SAM" id="Phobius"/>
    </source>
</evidence>
<organism evidence="8">
    <name type="scientific">marine metagenome</name>
    <dbReference type="NCBI Taxonomy" id="408172"/>
    <lineage>
        <taxon>unclassified sequences</taxon>
        <taxon>metagenomes</taxon>
        <taxon>ecological metagenomes</taxon>
    </lineage>
</organism>
<gene>
    <name evidence="8" type="ORF">METZ01_LOCUS242167</name>
</gene>
<evidence type="ECO:0000313" key="8">
    <source>
        <dbReference type="EMBL" id="SVB89313.1"/>
    </source>
</evidence>
<feature type="transmembrane region" description="Helical" evidence="7">
    <location>
        <begin position="130"/>
        <end position="157"/>
    </location>
</feature>
<evidence type="ECO:0000256" key="6">
    <source>
        <dbReference type="ARBA" id="ARBA00023136"/>
    </source>
</evidence>
<feature type="transmembrane region" description="Helical" evidence="7">
    <location>
        <begin position="223"/>
        <end position="241"/>
    </location>
</feature>
<sequence length="246" mass="26939">MDSLVVDILLTLLAIFVGSLVLVTAGFGIAIGSSPIMLLTLDPKSTVIIINTVSLLIFVLMIHQNRRHINYREMTVPVIFGMMGVPVGVYILSNSNPSALRVSIALLIIFLGFVMVVNPTIAAIRHRYTLWGAAFLVSAMITSTGIGGPIMAIAALSREWDRESIRGSLPYYYLFIETTAVIGYFITGMFDSERLILTGVSIFPALLGFFIASMLVKKINQSYYRRLILGIVICAGTVILVKEVFV</sequence>
<dbReference type="PANTHER" id="PTHR30269">
    <property type="entry name" value="TRANSMEMBRANE PROTEIN YFCA"/>
    <property type="match status" value="1"/>
</dbReference>
<feature type="transmembrane region" description="Helical" evidence="7">
    <location>
        <begin position="196"/>
        <end position="216"/>
    </location>
</feature>
<comment type="subcellular location">
    <subcellularLocation>
        <location evidence="1">Cell membrane</location>
        <topology evidence="1">Multi-pass membrane protein</topology>
    </subcellularLocation>
</comment>
<evidence type="ECO:0000256" key="1">
    <source>
        <dbReference type="ARBA" id="ARBA00004651"/>
    </source>
</evidence>
<keyword evidence="2" id="KW-0813">Transport</keyword>
<protein>
    <recommendedName>
        <fullName evidence="9">Membrane transporter protein</fullName>
    </recommendedName>
</protein>
<evidence type="ECO:0000256" key="2">
    <source>
        <dbReference type="ARBA" id="ARBA00022448"/>
    </source>
</evidence>
<feature type="transmembrane region" description="Helical" evidence="7">
    <location>
        <begin position="104"/>
        <end position="124"/>
    </location>
</feature>
<feature type="transmembrane region" description="Helical" evidence="7">
    <location>
        <begin position="74"/>
        <end position="92"/>
    </location>
</feature>
<dbReference type="PANTHER" id="PTHR30269:SF37">
    <property type="entry name" value="MEMBRANE TRANSPORTER PROTEIN"/>
    <property type="match status" value="1"/>
</dbReference>
<dbReference type="Pfam" id="PF01925">
    <property type="entry name" value="TauE"/>
    <property type="match status" value="1"/>
</dbReference>
<dbReference type="InterPro" id="IPR052017">
    <property type="entry name" value="TSUP"/>
</dbReference>
<evidence type="ECO:0008006" key="9">
    <source>
        <dbReference type="Google" id="ProtNLM"/>
    </source>
</evidence>
<evidence type="ECO:0000256" key="4">
    <source>
        <dbReference type="ARBA" id="ARBA00022692"/>
    </source>
</evidence>
<feature type="transmembrane region" description="Helical" evidence="7">
    <location>
        <begin position="169"/>
        <end position="190"/>
    </location>
</feature>
<reference evidence="8" key="1">
    <citation type="submission" date="2018-05" db="EMBL/GenBank/DDBJ databases">
        <authorList>
            <person name="Lanie J.A."/>
            <person name="Ng W.-L."/>
            <person name="Kazmierczak K.M."/>
            <person name="Andrzejewski T.M."/>
            <person name="Davidsen T.M."/>
            <person name="Wayne K.J."/>
            <person name="Tettelin H."/>
            <person name="Glass J.I."/>
            <person name="Rusch D."/>
            <person name="Podicherti R."/>
            <person name="Tsui H.-C.T."/>
            <person name="Winkler M.E."/>
        </authorList>
    </citation>
    <scope>NUCLEOTIDE SEQUENCE</scope>
</reference>
<name>A0A382HRT0_9ZZZZ</name>
<evidence type="ECO:0000256" key="5">
    <source>
        <dbReference type="ARBA" id="ARBA00022989"/>
    </source>
</evidence>
<keyword evidence="3" id="KW-1003">Cell membrane</keyword>
<keyword evidence="4 7" id="KW-0812">Transmembrane</keyword>